<dbReference type="Gene3D" id="1.20.5.110">
    <property type="match status" value="1"/>
</dbReference>
<evidence type="ECO:0000256" key="4">
    <source>
        <dbReference type="ARBA" id="ARBA00022775"/>
    </source>
</evidence>
<evidence type="ECO:0000313" key="11">
    <source>
        <dbReference type="RefSeq" id="XP_017780051.1"/>
    </source>
</evidence>
<keyword evidence="5 8" id="KW-1133">Transmembrane helix</keyword>
<dbReference type="InterPro" id="IPR010989">
    <property type="entry name" value="SNARE"/>
</dbReference>
<evidence type="ECO:0000256" key="8">
    <source>
        <dbReference type="SAM" id="Phobius"/>
    </source>
</evidence>
<feature type="region of interest" description="Disordered" evidence="7">
    <location>
        <begin position="1"/>
        <end position="36"/>
    </location>
</feature>
<keyword evidence="3 8" id="KW-0812">Transmembrane</keyword>
<evidence type="ECO:0000256" key="3">
    <source>
        <dbReference type="ARBA" id="ARBA00022692"/>
    </source>
</evidence>
<evidence type="ECO:0000256" key="2">
    <source>
        <dbReference type="ARBA" id="ARBA00009063"/>
    </source>
</evidence>
<dbReference type="Pfam" id="PF00804">
    <property type="entry name" value="Syntaxin"/>
    <property type="match status" value="1"/>
</dbReference>
<dbReference type="InterPro" id="IPR006011">
    <property type="entry name" value="Syntaxin_N"/>
</dbReference>
<evidence type="ECO:0000256" key="6">
    <source>
        <dbReference type="ARBA" id="ARBA00023136"/>
    </source>
</evidence>
<feature type="domain" description="T-SNARE coiled-coil homology" evidence="9">
    <location>
        <begin position="195"/>
        <end position="257"/>
    </location>
</feature>
<dbReference type="GeneID" id="108565222"/>
<protein>
    <submittedName>
        <fullName evidence="11">Syntaxin-1A homolog</fullName>
    </submittedName>
</protein>
<dbReference type="Gene3D" id="1.20.58.70">
    <property type="match status" value="1"/>
</dbReference>
<keyword evidence="4" id="KW-0813">Transport</keyword>
<accession>A0ABM1MZQ1</accession>
<dbReference type="SMART" id="SM00397">
    <property type="entry name" value="t_SNARE"/>
    <property type="match status" value="1"/>
</dbReference>
<keyword evidence="6 8" id="KW-0472">Membrane</keyword>
<dbReference type="InterPro" id="IPR045242">
    <property type="entry name" value="Syntaxin"/>
</dbReference>
<feature type="transmembrane region" description="Helical" evidence="8">
    <location>
        <begin position="267"/>
        <end position="287"/>
    </location>
</feature>
<dbReference type="RefSeq" id="XP_017780051.1">
    <property type="nucleotide sequence ID" value="XM_017924562.1"/>
</dbReference>
<dbReference type="Proteomes" id="UP000695000">
    <property type="component" value="Unplaced"/>
</dbReference>
<keyword evidence="10" id="KW-1185">Reference proteome</keyword>
<organism evidence="10 11">
    <name type="scientific">Nicrophorus vespilloides</name>
    <name type="common">Boreal carrion beetle</name>
    <dbReference type="NCBI Taxonomy" id="110193"/>
    <lineage>
        <taxon>Eukaryota</taxon>
        <taxon>Metazoa</taxon>
        <taxon>Ecdysozoa</taxon>
        <taxon>Arthropoda</taxon>
        <taxon>Hexapoda</taxon>
        <taxon>Insecta</taxon>
        <taxon>Pterygota</taxon>
        <taxon>Neoptera</taxon>
        <taxon>Endopterygota</taxon>
        <taxon>Coleoptera</taxon>
        <taxon>Polyphaga</taxon>
        <taxon>Staphyliniformia</taxon>
        <taxon>Silphidae</taxon>
        <taxon>Nicrophorinae</taxon>
        <taxon>Nicrophorus</taxon>
    </lineage>
</organism>
<sequence>MPTKDRLSELQEEALFVENEGKKKSKKKSSTENQRRSVFEEPEIVTQWINTIERNTDDCERILSSLANVTSAKEQEKLYSTFKDSEAISYNIATKLKKFREDLNSVEPEKRSTNYRMKYVQYNLINSRFKSVLEKHQNCVQKHHDIRKEILQKCNAIVSGKAFSEEDLNNDLDSVECQMFIQDYLKEEKEAREQLIDIEARHKELLTIESHLMEVKTLFMKMAVLVAEQQENINRIQYHAENANEYLGQTVKDLESARRRKKKHRKWTTVAIIAGIVIFLIILLIIFV</sequence>
<evidence type="ECO:0000256" key="7">
    <source>
        <dbReference type="SAM" id="MobiDB-lite"/>
    </source>
</evidence>
<evidence type="ECO:0000259" key="9">
    <source>
        <dbReference type="PROSITE" id="PS50192"/>
    </source>
</evidence>
<dbReference type="InterPro" id="IPR000727">
    <property type="entry name" value="T_SNARE_dom"/>
</dbReference>
<dbReference type="PANTHER" id="PTHR19957:SF307">
    <property type="entry name" value="PROTEIN SSO1-RELATED"/>
    <property type="match status" value="1"/>
</dbReference>
<dbReference type="PANTHER" id="PTHR19957">
    <property type="entry name" value="SYNTAXIN"/>
    <property type="match status" value="1"/>
</dbReference>
<reference evidence="11" key="1">
    <citation type="submission" date="2025-08" db="UniProtKB">
        <authorList>
            <consortium name="RefSeq"/>
        </authorList>
    </citation>
    <scope>IDENTIFICATION</scope>
    <source>
        <tissue evidence="11">Whole Larva</tissue>
    </source>
</reference>
<comment type="subcellular location">
    <subcellularLocation>
        <location evidence="1">Membrane</location>
        <topology evidence="1">Single-pass type IV membrane protein</topology>
    </subcellularLocation>
</comment>
<dbReference type="PROSITE" id="PS50192">
    <property type="entry name" value="T_SNARE"/>
    <property type="match status" value="1"/>
</dbReference>
<gene>
    <name evidence="11" type="primary">LOC108565222</name>
</gene>
<comment type="similarity">
    <text evidence="2">Belongs to the syntaxin family.</text>
</comment>
<keyword evidence="4" id="KW-0532">Neurotransmitter transport</keyword>
<dbReference type="SUPFAM" id="SSF47661">
    <property type="entry name" value="t-snare proteins"/>
    <property type="match status" value="1"/>
</dbReference>
<dbReference type="CDD" id="cd15848">
    <property type="entry name" value="SNARE_syntaxin1-like"/>
    <property type="match status" value="1"/>
</dbReference>
<evidence type="ECO:0000256" key="5">
    <source>
        <dbReference type="ARBA" id="ARBA00022989"/>
    </source>
</evidence>
<evidence type="ECO:0000313" key="10">
    <source>
        <dbReference type="Proteomes" id="UP000695000"/>
    </source>
</evidence>
<proteinExistence type="inferred from homology"/>
<name>A0ABM1MZQ1_NICVS</name>
<evidence type="ECO:0000256" key="1">
    <source>
        <dbReference type="ARBA" id="ARBA00004211"/>
    </source>
</evidence>
<dbReference type="Pfam" id="PF05739">
    <property type="entry name" value="SNARE"/>
    <property type="match status" value="1"/>
</dbReference>